<dbReference type="Pfam" id="PF13817">
    <property type="entry name" value="DDE_Tnp_IS66_C"/>
    <property type="match status" value="1"/>
</dbReference>
<sequence length="542" mass="62284">MGSKHTLGELNNLSREELITIILGMQGQLDALNENIEKLIEQVRLANQQSFGRHTETMASIEGQLSFFDEADALYNPLVQEPDPDEILPEKAKKKKSRGKREADLKDFPEDVIPTHTVSKEVLDAFYGEGNWKQMPSETYKRLRHEPESWTVEVHTVDVFVGTDGYHQDEFMRGDRPKDLFRGSIATPSLVASILNVKYVNSAPLHRIEQEFSRNGVNISKQTMSNWMINSSRRYFAPLVECMKQELLKLPVTQSDETPTQVINDDRAPGSKSYMWVHRSGEFHTEFPIVIYEYQKGRNHEFPLQFYQNYKGILVTDSLSQYHLIEKKHRGLINANCWAHARRDYANAIKTADKSNPDAVRRSVAYQALSRISQIYKLEGALKDLTAGERLKERQNSIRPLVEEYFAWVKNQLENTAVPPKGKTAEGLKYSLNQEKYLKVFLTDGNVPIDNSASERSIRTFCIGKKNWMFHNSIQGAQASAVIYSISETAKLNNLRPYYYFKHLLTELPKLCDEKGNIDTAKLNHLLPWAKELPAECRKPRR</sequence>
<evidence type="ECO:0000256" key="1">
    <source>
        <dbReference type="SAM" id="Coils"/>
    </source>
</evidence>
<dbReference type="RefSeq" id="WP_055658558.1">
    <property type="nucleotide sequence ID" value="NZ_CABIXC010000015.1"/>
</dbReference>
<name>A0A174JE63_9FIRM</name>
<feature type="region of interest" description="Disordered" evidence="2">
    <location>
        <begin position="79"/>
        <end position="103"/>
    </location>
</feature>
<dbReference type="Pfam" id="PF13007">
    <property type="entry name" value="LZ_Tnp_IS66"/>
    <property type="match status" value="1"/>
</dbReference>
<dbReference type="InterPro" id="IPR004291">
    <property type="entry name" value="Transposase_IS66_central"/>
</dbReference>
<keyword evidence="1" id="KW-0175">Coiled coil</keyword>
<feature type="domain" description="Transposase IS66 central" evidence="3">
    <location>
        <begin position="184"/>
        <end position="479"/>
    </location>
</feature>
<feature type="domain" description="Transposase TnpC homeodomain" evidence="4">
    <location>
        <begin position="39"/>
        <end position="110"/>
    </location>
</feature>
<protein>
    <submittedName>
        <fullName evidence="6">Transposase</fullName>
    </submittedName>
</protein>
<evidence type="ECO:0000313" key="6">
    <source>
        <dbReference type="EMBL" id="CUO95389.1"/>
    </source>
</evidence>
<evidence type="ECO:0000256" key="2">
    <source>
        <dbReference type="SAM" id="MobiDB-lite"/>
    </source>
</evidence>
<dbReference type="EMBL" id="CYZE01000015">
    <property type="protein sequence ID" value="CUO95389.1"/>
    <property type="molecule type" value="Genomic_DNA"/>
</dbReference>
<dbReference type="InterPro" id="IPR052344">
    <property type="entry name" value="Transposase-related"/>
</dbReference>
<dbReference type="Proteomes" id="UP000095651">
    <property type="component" value="Unassembled WGS sequence"/>
</dbReference>
<reference evidence="6 7" key="1">
    <citation type="submission" date="2015-09" db="EMBL/GenBank/DDBJ databases">
        <authorList>
            <consortium name="Pathogen Informatics"/>
        </authorList>
    </citation>
    <scope>NUCLEOTIDE SEQUENCE [LARGE SCALE GENOMIC DNA]</scope>
    <source>
        <strain evidence="6 7">2789STDY5608850</strain>
    </source>
</reference>
<dbReference type="NCBIfam" id="NF033517">
    <property type="entry name" value="transpos_IS66"/>
    <property type="match status" value="1"/>
</dbReference>
<organism evidence="6 7">
    <name type="scientific">Hungatella hathewayi</name>
    <dbReference type="NCBI Taxonomy" id="154046"/>
    <lineage>
        <taxon>Bacteria</taxon>
        <taxon>Bacillati</taxon>
        <taxon>Bacillota</taxon>
        <taxon>Clostridia</taxon>
        <taxon>Lachnospirales</taxon>
        <taxon>Lachnospiraceae</taxon>
        <taxon>Hungatella</taxon>
    </lineage>
</organism>
<dbReference type="PANTHER" id="PTHR33678:SF1">
    <property type="entry name" value="BLL1576 PROTEIN"/>
    <property type="match status" value="1"/>
</dbReference>
<accession>A0A174JE63</accession>
<dbReference type="AlphaFoldDB" id="A0A174JE63"/>
<feature type="domain" description="Transposase IS66 C-terminal" evidence="5">
    <location>
        <begin position="485"/>
        <end position="529"/>
    </location>
</feature>
<dbReference type="InterPro" id="IPR024463">
    <property type="entry name" value="Transposase_TnpC_homeodom"/>
</dbReference>
<evidence type="ECO:0000313" key="7">
    <source>
        <dbReference type="Proteomes" id="UP000095651"/>
    </source>
</evidence>
<dbReference type="InterPro" id="IPR039552">
    <property type="entry name" value="IS66_C"/>
</dbReference>
<feature type="coiled-coil region" evidence="1">
    <location>
        <begin position="22"/>
        <end position="49"/>
    </location>
</feature>
<evidence type="ECO:0000259" key="4">
    <source>
        <dbReference type="Pfam" id="PF13007"/>
    </source>
</evidence>
<dbReference type="PANTHER" id="PTHR33678">
    <property type="entry name" value="BLL1576 PROTEIN"/>
    <property type="match status" value="1"/>
</dbReference>
<proteinExistence type="predicted"/>
<gene>
    <name evidence="6" type="ORF">ERS852407_04509</name>
</gene>
<dbReference type="Pfam" id="PF03050">
    <property type="entry name" value="DDE_Tnp_IS66"/>
    <property type="match status" value="1"/>
</dbReference>
<evidence type="ECO:0000259" key="5">
    <source>
        <dbReference type="Pfam" id="PF13817"/>
    </source>
</evidence>
<evidence type="ECO:0000259" key="3">
    <source>
        <dbReference type="Pfam" id="PF03050"/>
    </source>
</evidence>